<evidence type="ECO:0000256" key="11">
    <source>
        <dbReference type="ARBA" id="ARBA00023136"/>
    </source>
</evidence>
<evidence type="ECO:0000256" key="6">
    <source>
        <dbReference type="ARBA" id="ARBA00022692"/>
    </source>
</evidence>
<dbReference type="AlphaFoldDB" id="A0A494YFK6"/>
<keyword evidence="7" id="KW-0547">Nucleotide-binding</keyword>
<evidence type="ECO:0000256" key="8">
    <source>
        <dbReference type="ARBA" id="ARBA00022777"/>
    </source>
</evidence>
<dbReference type="SUPFAM" id="SSF52540">
    <property type="entry name" value="P-loop containing nucleoside triphosphate hydrolases"/>
    <property type="match status" value="1"/>
</dbReference>
<dbReference type="InterPro" id="IPR025669">
    <property type="entry name" value="AAA_dom"/>
</dbReference>
<feature type="transmembrane region" description="Helical" evidence="20">
    <location>
        <begin position="56"/>
        <end position="75"/>
    </location>
</feature>
<evidence type="ECO:0000256" key="10">
    <source>
        <dbReference type="ARBA" id="ARBA00022989"/>
    </source>
</evidence>
<keyword evidence="9" id="KW-0067">ATP-binding</keyword>
<evidence type="ECO:0000256" key="7">
    <source>
        <dbReference type="ARBA" id="ARBA00022741"/>
    </source>
</evidence>
<evidence type="ECO:0000256" key="9">
    <source>
        <dbReference type="ARBA" id="ARBA00022840"/>
    </source>
</evidence>
<keyword evidence="10 20" id="KW-1133">Transmembrane helix</keyword>
<dbReference type="Pfam" id="PF13807">
    <property type="entry name" value="GNVR"/>
    <property type="match status" value="1"/>
</dbReference>
<evidence type="ECO:0000256" key="17">
    <source>
        <dbReference type="ARBA" id="ARBA00081049"/>
    </source>
</evidence>
<evidence type="ECO:0000256" key="1">
    <source>
        <dbReference type="ARBA" id="ARBA00004429"/>
    </source>
</evidence>
<evidence type="ECO:0000256" key="2">
    <source>
        <dbReference type="ARBA" id="ARBA00008883"/>
    </source>
</evidence>
<dbReference type="GO" id="GO:0005524">
    <property type="term" value="F:ATP binding"/>
    <property type="evidence" value="ECO:0007669"/>
    <property type="project" value="UniProtKB-KW"/>
</dbReference>
<feature type="region of interest" description="Disordered" evidence="19">
    <location>
        <begin position="1"/>
        <end position="21"/>
    </location>
</feature>
<feature type="transmembrane region" description="Helical" evidence="20">
    <location>
        <begin position="470"/>
        <end position="489"/>
    </location>
</feature>
<evidence type="ECO:0000259" key="22">
    <source>
        <dbReference type="Pfam" id="PF13614"/>
    </source>
</evidence>
<dbReference type="Pfam" id="PF13614">
    <property type="entry name" value="AAA_31"/>
    <property type="match status" value="1"/>
</dbReference>
<keyword evidence="4" id="KW-0997">Cell inner membrane</keyword>
<dbReference type="Gene3D" id="3.40.50.300">
    <property type="entry name" value="P-loop containing nucleotide triphosphate hydrolases"/>
    <property type="match status" value="1"/>
</dbReference>
<gene>
    <name evidence="24" type="ORF">D7S86_04390</name>
</gene>
<dbReference type="InterPro" id="IPR050445">
    <property type="entry name" value="Bact_polysacc_biosynth/exp"/>
</dbReference>
<name>A0A494YFK6_9BURK</name>
<protein>
    <recommendedName>
        <fullName evidence="16">Putative tyrosine-protein kinase EpsB</fullName>
    </recommendedName>
    <alternativeName>
        <fullName evidence="17">EPS I polysaccharide export protein EpsB</fullName>
    </alternativeName>
</protein>
<evidence type="ECO:0000256" key="19">
    <source>
        <dbReference type="SAM" id="MobiDB-lite"/>
    </source>
</evidence>
<evidence type="ECO:0000313" key="25">
    <source>
        <dbReference type="Proteomes" id="UP000270342"/>
    </source>
</evidence>
<dbReference type="InterPro" id="IPR003856">
    <property type="entry name" value="LPS_length_determ_N"/>
</dbReference>
<evidence type="ECO:0000256" key="12">
    <source>
        <dbReference type="ARBA" id="ARBA00023137"/>
    </source>
</evidence>
<evidence type="ECO:0000256" key="3">
    <source>
        <dbReference type="ARBA" id="ARBA00022475"/>
    </source>
</evidence>
<dbReference type="OrthoDB" id="9808257at2"/>
<keyword evidence="13" id="KW-0270">Exopolysaccharide synthesis</keyword>
<dbReference type="PANTHER" id="PTHR32309">
    <property type="entry name" value="TYROSINE-PROTEIN KINASE"/>
    <property type="match status" value="1"/>
</dbReference>
<keyword evidence="3" id="KW-1003">Cell membrane</keyword>
<dbReference type="InterPro" id="IPR005702">
    <property type="entry name" value="Wzc-like_C"/>
</dbReference>
<keyword evidence="25" id="KW-1185">Reference proteome</keyword>
<evidence type="ECO:0000256" key="14">
    <source>
        <dbReference type="ARBA" id="ARBA00053015"/>
    </source>
</evidence>
<organism evidence="24 25">
    <name type="scientific">Pararobbsia silviterrae</name>
    <dbReference type="NCBI Taxonomy" id="1792498"/>
    <lineage>
        <taxon>Bacteria</taxon>
        <taxon>Pseudomonadati</taxon>
        <taxon>Pseudomonadota</taxon>
        <taxon>Betaproteobacteria</taxon>
        <taxon>Burkholderiales</taxon>
        <taxon>Burkholderiaceae</taxon>
        <taxon>Pararobbsia</taxon>
    </lineage>
</organism>
<dbReference type="EMBL" id="RBZU01000001">
    <property type="protein sequence ID" value="RKP59143.1"/>
    <property type="molecule type" value="Genomic_DNA"/>
</dbReference>
<sequence>MDRSINLPAQPSAPDGRPLRSVPAGAAMPMGQVIDVPGNGHVDASAFVDTLYDGRYLIATITVVAVLAGVGYAIFAPPVYESNILIQVEDNSNSATDLVTTVSQMFDIKTAASDEIDVLNSRLVLGTAVEQTRMYIQAAPKRFPIVGTWWAGRHTGLYTPGIFGHGGYLWGQETIDVPQFDTPSDLYGKPLRITALGGGRYALDAPKFHVHAIGQVGTQLTTQSDVGPLTLTVSQLDSAPGGQFGLKRNSVVATTNALQKALKITQSNKDSDVIEAKLQGNDAARTSAVLTAVGEQYIHQNIARKSAEAERSIAFLKAHLPAVKQKLEQAEADYNAFRTRNASLDLSEEGSAVLQQSVDAQNKLADLEQQREELSARFTEQHPAVKAIIDQETVLRERLGSIDSKTRQLPDLEQTELRLQREVQVNSDLYTSLLNSEQQLQLASAGKAGNARLVDTAQVAELPVKPNRKLVVILAALVGIFGGSLIAWIRSQMHKSIVHAREIEDMGLPVYAIVPYSKQQRASDARRWSSKRAQNVQVLAHVRSDSLPVESLRNFRTALQFVMLNAPNNIVVMTGATPGVGKTFTTANLATVLAASNKRVLVVDADMRKGDLSRHFGLSRTPGLADMIGSEMLADEVVRRDVLPRLDVVTCGATPAQPSELLSSARFSRFLEGAAEQYDVVLIDTPPVLAVSDAAAIGHQAGSLFLVTQQGETTYGQIKETVKRLNHVGVPVNGVVLNGVRARPGDKLYGYGQYSYASPHARARA</sequence>
<dbReference type="Pfam" id="PF02706">
    <property type="entry name" value="Wzz"/>
    <property type="match status" value="1"/>
</dbReference>
<dbReference type="InterPro" id="IPR005700">
    <property type="entry name" value="EPS_ExoP-like"/>
</dbReference>
<evidence type="ECO:0000256" key="18">
    <source>
        <dbReference type="SAM" id="Coils"/>
    </source>
</evidence>
<keyword evidence="5 24" id="KW-0808">Transferase</keyword>
<keyword evidence="11 20" id="KW-0472">Membrane</keyword>
<dbReference type="GO" id="GO:0000271">
    <property type="term" value="P:polysaccharide biosynthetic process"/>
    <property type="evidence" value="ECO:0007669"/>
    <property type="project" value="UniProtKB-KW"/>
</dbReference>
<dbReference type="FunFam" id="3.40.50.300:FF:000527">
    <property type="entry name" value="Tyrosine-protein kinase etk"/>
    <property type="match status" value="1"/>
</dbReference>
<evidence type="ECO:0000256" key="4">
    <source>
        <dbReference type="ARBA" id="ARBA00022519"/>
    </source>
</evidence>
<evidence type="ECO:0000256" key="13">
    <source>
        <dbReference type="ARBA" id="ARBA00023169"/>
    </source>
</evidence>
<feature type="domain" description="Polysaccharide chain length determinant N-terminal" evidence="21">
    <location>
        <begin position="47"/>
        <end position="131"/>
    </location>
</feature>
<dbReference type="GO" id="GO:0042802">
    <property type="term" value="F:identical protein binding"/>
    <property type="evidence" value="ECO:0007669"/>
    <property type="project" value="UniProtKB-ARBA"/>
</dbReference>
<dbReference type="PANTHER" id="PTHR32309:SF32">
    <property type="entry name" value="TYROSINE-PROTEIN KINASE ETK-RELATED"/>
    <property type="match status" value="1"/>
</dbReference>
<evidence type="ECO:0000259" key="21">
    <source>
        <dbReference type="Pfam" id="PF02706"/>
    </source>
</evidence>
<comment type="caution">
    <text evidence="24">The sequence shown here is derived from an EMBL/GenBank/DDBJ whole genome shotgun (WGS) entry which is preliminary data.</text>
</comment>
<dbReference type="GO" id="GO:0004713">
    <property type="term" value="F:protein tyrosine kinase activity"/>
    <property type="evidence" value="ECO:0007669"/>
    <property type="project" value="UniProtKB-KW"/>
</dbReference>
<comment type="catalytic activity">
    <reaction evidence="14">
        <text>L-tyrosyl-[protein] + ATP = O-phospho-L-tyrosyl-[protein] + ADP + H(+)</text>
        <dbReference type="Rhea" id="RHEA:10596"/>
        <dbReference type="Rhea" id="RHEA-COMP:10136"/>
        <dbReference type="Rhea" id="RHEA-COMP:20101"/>
        <dbReference type="ChEBI" id="CHEBI:15378"/>
        <dbReference type="ChEBI" id="CHEBI:30616"/>
        <dbReference type="ChEBI" id="CHEBI:46858"/>
        <dbReference type="ChEBI" id="CHEBI:61978"/>
        <dbReference type="ChEBI" id="CHEBI:456216"/>
    </reaction>
</comment>
<dbReference type="InterPro" id="IPR027417">
    <property type="entry name" value="P-loop_NTPase"/>
</dbReference>
<evidence type="ECO:0000313" key="24">
    <source>
        <dbReference type="EMBL" id="RKP59143.1"/>
    </source>
</evidence>
<feature type="domain" description="AAA" evidence="22">
    <location>
        <begin position="570"/>
        <end position="710"/>
    </location>
</feature>
<accession>A0A494YFK6</accession>
<keyword evidence="18" id="KW-0175">Coiled coil</keyword>
<proteinExistence type="inferred from homology"/>
<keyword evidence="8 24" id="KW-0418">Kinase</keyword>
<dbReference type="GO" id="GO:0005886">
    <property type="term" value="C:plasma membrane"/>
    <property type="evidence" value="ECO:0007669"/>
    <property type="project" value="UniProtKB-SubCell"/>
</dbReference>
<keyword evidence="6 20" id="KW-0812">Transmembrane</keyword>
<dbReference type="Pfam" id="PF23607">
    <property type="entry name" value="WZC_N"/>
    <property type="match status" value="1"/>
</dbReference>
<feature type="domain" description="Tyrosine-protein kinase G-rich" evidence="23">
    <location>
        <begin position="411"/>
        <end position="491"/>
    </location>
</feature>
<dbReference type="Proteomes" id="UP000270342">
    <property type="component" value="Unassembled WGS sequence"/>
</dbReference>
<evidence type="ECO:0000256" key="20">
    <source>
        <dbReference type="SAM" id="Phobius"/>
    </source>
</evidence>
<comment type="subcellular location">
    <subcellularLocation>
        <location evidence="1">Cell inner membrane</location>
        <topology evidence="1">Multi-pass membrane protein</topology>
    </subcellularLocation>
</comment>
<evidence type="ECO:0000259" key="23">
    <source>
        <dbReference type="Pfam" id="PF13807"/>
    </source>
</evidence>
<evidence type="ECO:0000256" key="16">
    <source>
        <dbReference type="ARBA" id="ARBA00067833"/>
    </source>
</evidence>
<dbReference type="CDD" id="cd05387">
    <property type="entry name" value="BY-kinase"/>
    <property type="match status" value="1"/>
</dbReference>
<dbReference type="RefSeq" id="WP_147432221.1">
    <property type="nucleotide sequence ID" value="NZ_RBZU01000001.1"/>
</dbReference>
<comment type="similarity">
    <text evidence="2">Belongs to the etk/wzc family.</text>
</comment>
<comment type="function">
    <text evidence="15">Probably involved in polymerization and/or export of exopolysaccharide EPS I which functions as a virulence factor. May be involved in an ATP-dependent process in the pathway for EPS I production, possibly export of the trimeric repeat units across the inner membrane or their polymerization.</text>
</comment>
<dbReference type="InterPro" id="IPR032807">
    <property type="entry name" value="GNVR"/>
</dbReference>
<evidence type="ECO:0000256" key="15">
    <source>
        <dbReference type="ARBA" id="ARBA00054296"/>
    </source>
</evidence>
<feature type="coiled-coil region" evidence="18">
    <location>
        <begin position="313"/>
        <end position="377"/>
    </location>
</feature>
<dbReference type="NCBIfam" id="TIGR01007">
    <property type="entry name" value="eps_fam"/>
    <property type="match status" value="1"/>
</dbReference>
<evidence type="ECO:0000256" key="5">
    <source>
        <dbReference type="ARBA" id="ARBA00022679"/>
    </source>
</evidence>
<keyword evidence="12" id="KW-0829">Tyrosine-protein kinase</keyword>
<dbReference type="NCBIfam" id="TIGR01005">
    <property type="entry name" value="eps_transp_fam"/>
    <property type="match status" value="1"/>
</dbReference>
<reference evidence="24 25" key="1">
    <citation type="submission" date="2018-10" db="EMBL/GenBank/DDBJ databases">
        <title>Robbsia sp. DHC34, isolated from soil.</title>
        <authorList>
            <person name="Gao Z.-H."/>
            <person name="Qiu L.-H."/>
        </authorList>
    </citation>
    <scope>NUCLEOTIDE SEQUENCE [LARGE SCALE GENOMIC DNA]</scope>
    <source>
        <strain evidence="24 25">DHC34</strain>
    </source>
</reference>